<proteinExistence type="predicted"/>
<evidence type="ECO:0000256" key="1">
    <source>
        <dbReference type="SAM" id="MobiDB-lite"/>
    </source>
</evidence>
<feature type="transmembrane region" description="Helical" evidence="2">
    <location>
        <begin position="194"/>
        <end position="219"/>
    </location>
</feature>
<dbReference type="InParanoid" id="A0A286UH66"/>
<dbReference type="SUPFAM" id="SSF103473">
    <property type="entry name" value="MFS general substrate transporter"/>
    <property type="match status" value="2"/>
</dbReference>
<feature type="compositionally biased region" description="Polar residues" evidence="1">
    <location>
        <begin position="74"/>
        <end position="87"/>
    </location>
</feature>
<feature type="transmembrane region" description="Helical" evidence="2">
    <location>
        <begin position="168"/>
        <end position="188"/>
    </location>
</feature>
<dbReference type="AlphaFoldDB" id="A0A286UH66"/>
<feature type="transmembrane region" description="Helical" evidence="2">
    <location>
        <begin position="23"/>
        <end position="45"/>
    </location>
</feature>
<feature type="compositionally biased region" description="Polar residues" evidence="1">
    <location>
        <begin position="55"/>
        <end position="65"/>
    </location>
</feature>
<sequence length="420" mass="45654">MGIVSSGSSLVLMNKLIHGPTGFAWGLRITAFITLGGLIIANLLVIDPAHITSATDSEASSNGIPSRSEKESTELQYPTATTPSPSNTDIKHRRRYDIWDIPFILTLIAGLLFAAGSEFIVFYTQLYARLHGINAHLTYYSIAILNGASCIGRIIPNHFADKANLGPQAVFVACAFINGLSMFIMLVGNHPVGLVFFAILTGFLTGGGISVYVPMVVSLNQNSANIGKRIGYALVPIGISSLVGAPLLGAIVGPKYDWIVGVSVTAFDDLIHWFTFYPAHIDLPLFHQYDVTRSDRRPVQVKEGKNTIKATIVQGIDYPVGHLRAWLTVAGGFLLTFCSSGIIAAFGVFQDFYTETWLNNYSASQISWIGGTQLLFELCLGPVSGILFDKGYFRHLVFLGSLILSFSFFMLSLCSINMYS</sequence>
<dbReference type="Gene3D" id="1.20.1250.20">
    <property type="entry name" value="MFS general substrate transporter like domains"/>
    <property type="match status" value="2"/>
</dbReference>
<dbReference type="STRING" id="2282107.A0A286UH66"/>
<dbReference type="EMBL" id="NBII01000005">
    <property type="protein sequence ID" value="PAV18927.1"/>
    <property type="molecule type" value="Genomic_DNA"/>
</dbReference>
<accession>A0A286UH66</accession>
<dbReference type="OrthoDB" id="6499973at2759"/>
<feature type="transmembrane region" description="Helical" evidence="2">
    <location>
        <begin position="231"/>
        <end position="252"/>
    </location>
</feature>
<evidence type="ECO:0000313" key="3">
    <source>
        <dbReference type="EMBL" id="PAV18927.1"/>
    </source>
</evidence>
<dbReference type="Proteomes" id="UP000217199">
    <property type="component" value="Unassembled WGS sequence"/>
</dbReference>
<keyword evidence="2" id="KW-0472">Membrane</keyword>
<feature type="transmembrane region" description="Helical" evidence="2">
    <location>
        <begin position="101"/>
        <end position="125"/>
    </location>
</feature>
<reference evidence="3 4" key="1">
    <citation type="journal article" date="2017" name="Mol. Ecol.">
        <title>Comparative and population genomic landscape of Phellinus noxius: A hypervariable fungus causing root rot in trees.</title>
        <authorList>
            <person name="Chung C.L."/>
            <person name="Lee T.J."/>
            <person name="Akiba M."/>
            <person name="Lee H.H."/>
            <person name="Kuo T.H."/>
            <person name="Liu D."/>
            <person name="Ke H.M."/>
            <person name="Yokoi T."/>
            <person name="Roa M.B."/>
            <person name="Lu M.J."/>
            <person name="Chang Y.Y."/>
            <person name="Ann P.J."/>
            <person name="Tsai J.N."/>
            <person name="Chen C.Y."/>
            <person name="Tzean S.S."/>
            <person name="Ota Y."/>
            <person name="Hattori T."/>
            <person name="Sahashi N."/>
            <person name="Liou R.F."/>
            <person name="Kikuchi T."/>
            <person name="Tsai I.J."/>
        </authorList>
    </citation>
    <scope>NUCLEOTIDE SEQUENCE [LARGE SCALE GENOMIC DNA]</scope>
    <source>
        <strain evidence="3 4">FFPRI411160</strain>
    </source>
</reference>
<keyword evidence="2" id="KW-1133">Transmembrane helix</keyword>
<dbReference type="PANTHER" id="PTHR11360:SF234">
    <property type="entry name" value="MFS-TYPE TRANSPORTER DBAD-RELATED"/>
    <property type="match status" value="1"/>
</dbReference>
<keyword evidence="2" id="KW-0812">Transmembrane</keyword>
<evidence type="ECO:0000256" key="2">
    <source>
        <dbReference type="SAM" id="Phobius"/>
    </source>
</evidence>
<dbReference type="InterPro" id="IPR050327">
    <property type="entry name" value="Proton-linked_MCT"/>
</dbReference>
<feature type="transmembrane region" description="Helical" evidence="2">
    <location>
        <begin position="395"/>
        <end position="419"/>
    </location>
</feature>
<dbReference type="PANTHER" id="PTHR11360">
    <property type="entry name" value="MONOCARBOXYLATE TRANSPORTER"/>
    <property type="match status" value="1"/>
</dbReference>
<evidence type="ECO:0000313" key="4">
    <source>
        <dbReference type="Proteomes" id="UP000217199"/>
    </source>
</evidence>
<feature type="transmembrane region" description="Helical" evidence="2">
    <location>
        <begin position="325"/>
        <end position="346"/>
    </location>
</feature>
<protein>
    <submittedName>
        <fullName evidence="3">MFS general substrate transporter</fullName>
    </submittedName>
</protein>
<name>A0A286UH66_9AGAM</name>
<feature type="region of interest" description="Disordered" evidence="1">
    <location>
        <begin position="55"/>
        <end position="87"/>
    </location>
</feature>
<organism evidence="3 4">
    <name type="scientific">Pyrrhoderma noxium</name>
    <dbReference type="NCBI Taxonomy" id="2282107"/>
    <lineage>
        <taxon>Eukaryota</taxon>
        <taxon>Fungi</taxon>
        <taxon>Dikarya</taxon>
        <taxon>Basidiomycota</taxon>
        <taxon>Agaricomycotina</taxon>
        <taxon>Agaricomycetes</taxon>
        <taxon>Hymenochaetales</taxon>
        <taxon>Hymenochaetaceae</taxon>
        <taxon>Pyrrhoderma</taxon>
    </lineage>
</organism>
<feature type="transmembrane region" description="Helical" evidence="2">
    <location>
        <begin position="137"/>
        <end position="156"/>
    </location>
</feature>
<gene>
    <name evidence="3" type="ORF">PNOK_0577000</name>
</gene>
<feature type="transmembrane region" description="Helical" evidence="2">
    <location>
        <begin position="366"/>
        <end position="388"/>
    </location>
</feature>
<keyword evidence="4" id="KW-1185">Reference proteome</keyword>
<comment type="caution">
    <text evidence="3">The sequence shown here is derived from an EMBL/GenBank/DDBJ whole genome shotgun (WGS) entry which is preliminary data.</text>
</comment>
<dbReference type="InterPro" id="IPR036259">
    <property type="entry name" value="MFS_trans_sf"/>
</dbReference>